<gene>
    <name evidence="2" type="ORF">D2L64_23865</name>
</gene>
<feature type="domain" description="HTH cro/C1-type" evidence="1">
    <location>
        <begin position="12"/>
        <end position="67"/>
    </location>
</feature>
<proteinExistence type="predicted"/>
<dbReference type="RefSeq" id="WP_119579445.1">
    <property type="nucleotide sequence ID" value="NZ_QXEC01000031.1"/>
</dbReference>
<dbReference type="OrthoDB" id="3400577at2"/>
<organism evidence="2 3">
    <name type="scientific">Micromonospora radicis</name>
    <dbReference type="NCBI Taxonomy" id="1894971"/>
    <lineage>
        <taxon>Bacteria</taxon>
        <taxon>Bacillati</taxon>
        <taxon>Actinomycetota</taxon>
        <taxon>Actinomycetes</taxon>
        <taxon>Micromonosporales</taxon>
        <taxon>Micromonosporaceae</taxon>
        <taxon>Micromonospora</taxon>
    </lineage>
</organism>
<dbReference type="SMART" id="SM00530">
    <property type="entry name" value="HTH_XRE"/>
    <property type="match status" value="1"/>
</dbReference>
<dbReference type="GO" id="GO:0003677">
    <property type="term" value="F:DNA binding"/>
    <property type="evidence" value="ECO:0007669"/>
    <property type="project" value="InterPro"/>
</dbReference>
<evidence type="ECO:0000259" key="1">
    <source>
        <dbReference type="PROSITE" id="PS50943"/>
    </source>
</evidence>
<reference evidence="2 3" key="1">
    <citation type="submission" date="2018-08" db="EMBL/GenBank/DDBJ databases">
        <title>Jishengella sp. nov., isolated from a root of Azadirachta indica A. Juss. var. siamensis Valenton.</title>
        <authorList>
            <person name="Kuncharoen N."/>
            <person name="Tanasupawat S."/>
            <person name="Kudo T."/>
            <person name="Ohkuma M."/>
        </authorList>
    </citation>
    <scope>NUCLEOTIDE SEQUENCE [LARGE SCALE GENOMIC DNA]</scope>
    <source>
        <strain evidence="2 3">AZ1-13</strain>
    </source>
</reference>
<keyword evidence="3" id="KW-1185">Reference proteome</keyword>
<dbReference type="EMBL" id="QXEC01000031">
    <property type="protein sequence ID" value="RIV34157.1"/>
    <property type="molecule type" value="Genomic_DNA"/>
</dbReference>
<dbReference type="InterPro" id="IPR010982">
    <property type="entry name" value="Lambda_DNA-bd_dom_sf"/>
</dbReference>
<dbReference type="Pfam" id="PF13560">
    <property type="entry name" value="HTH_31"/>
    <property type="match status" value="1"/>
</dbReference>
<dbReference type="CDD" id="cd00093">
    <property type="entry name" value="HTH_XRE"/>
    <property type="match status" value="1"/>
</dbReference>
<dbReference type="Proteomes" id="UP000283832">
    <property type="component" value="Unassembled WGS sequence"/>
</dbReference>
<comment type="caution">
    <text evidence="2">The sequence shown here is derived from an EMBL/GenBank/DDBJ whole genome shotgun (WGS) entry which is preliminary data.</text>
</comment>
<evidence type="ECO:0000313" key="3">
    <source>
        <dbReference type="Proteomes" id="UP000283832"/>
    </source>
</evidence>
<accession>A0A418MPC1</accession>
<name>A0A418MPC1_9ACTN</name>
<evidence type="ECO:0000313" key="2">
    <source>
        <dbReference type="EMBL" id="RIV34157.1"/>
    </source>
</evidence>
<dbReference type="InterPro" id="IPR001387">
    <property type="entry name" value="Cro/C1-type_HTH"/>
</dbReference>
<sequence>MKGESVPIGRRVAYLRVRRRLSQQSFADQLGKSKSWVDKVERGVRSLERVSTIRDIAAVLRVDAATLLGRDLQRPEAVERNAGVAEIRAALSAYEIALGRPAGGRRVLSPDRLAQEIEHAWSTYQHARYPRLVELLPALLTEVHRAHAQDPAACRTAVVEAYRVTAALLVKLDEASLAWLAADRAISVAAGDRLLVACAAVQLGQALPARARPVMLAAAYRIAPSDLDDGTPEELALCGTLLLRAALMAAGSGDERATVDLLDEAGEMAAQLGDGHDHHRTAFGPTAVELARTTAAVELGDVRQAITLHQRVTKRDGWRSLPVERRAAHLIETARAYLHTAAPGAAARVLLQADHIAPAEVRNRPAGRATVAQVARDPDAPTTITELARALGVICS</sequence>
<dbReference type="PROSITE" id="PS50943">
    <property type="entry name" value="HTH_CROC1"/>
    <property type="match status" value="1"/>
</dbReference>
<dbReference type="SUPFAM" id="SSF47413">
    <property type="entry name" value="lambda repressor-like DNA-binding domains"/>
    <property type="match status" value="1"/>
</dbReference>
<dbReference type="AlphaFoldDB" id="A0A418MPC1"/>
<dbReference type="Gene3D" id="1.10.260.40">
    <property type="entry name" value="lambda repressor-like DNA-binding domains"/>
    <property type="match status" value="1"/>
</dbReference>
<protein>
    <submittedName>
        <fullName evidence="2">XRE family transcriptional regulator</fullName>
    </submittedName>
</protein>